<evidence type="ECO:0000313" key="2">
    <source>
        <dbReference type="EMBL" id="KAK9929035.1"/>
    </source>
</evidence>
<keyword evidence="3" id="KW-1185">Reference proteome</keyword>
<feature type="compositionally biased region" description="Low complexity" evidence="1">
    <location>
        <begin position="179"/>
        <end position="198"/>
    </location>
</feature>
<evidence type="ECO:0000256" key="1">
    <source>
        <dbReference type="SAM" id="MobiDB-lite"/>
    </source>
</evidence>
<protein>
    <submittedName>
        <fullName evidence="2">Uncharacterized protein</fullName>
    </submittedName>
</protein>
<proteinExistence type="predicted"/>
<name>A0AAW1WYA8_RUBAR</name>
<feature type="compositionally biased region" description="Low complexity" evidence="1">
    <location>
        <begin position="64"/>
        <end position="99"/>
    </location>
</feature>
<feature type="region of interest" description="Disordered" evidence="1">
    <location>
        <begin position="179"/>
        <end position="211"/>
    </location>
</feature>
<sequence length="259" mass="27487">MGSLLSVANAKVHRTFEDDDVNITGHHHLYTPNHQPVRPSSSVLTKLLPCPPPLPLRSQLTQNSTSPLYHRSSSSPSPAQLKSPFNSSPHQIIPAINPPIHNHQYSQTCGHHLNPSHQINPCLCTKSSHHSSAATVDPSSALMPPSPFQSLFSSAVGVTLNPDHGINLPAPLSCSASSSLHHPGRISSAPSSSLPSSHDSPEPSPASSSIRRPCCPPSYFTADILLVAHSPSRCSLSQPRLAQPSPSLGVSLLLFDGVF</sequence>
<accession>A0AAW1WYA8</accession>
<comment type="caution">
    <text evidence="2">The sequence shown here is derived from an EMBL/GenBank/DDBJ whole genome shotgun (WGS) entry which is preliminary data.</text>
</comment>
<dbReference type="EMBL" id="JBEDUW010000005">
    <property type="protein sequence ID" value="KAK9929035.1"/>
    <property type="molecule type" value="Genomic_DNA"/>
</dbReference>
<reference evidence="2 3" key="1">
    <citation type="journal article" date="2023" name="G3 (Bethesda)">
        <title>A chromosome-length genome assembly and annotation of blackberry (Rubus argutus, cv. 'Hillquist').</title>
        <authorList>
            <person name="Bruna T."/>
            <person name="Aryal R."/>
            <person name="Dudchenko O."/>
            <person name="Sargent D.J."/>
            <person name="Mead D."/>
            <person name="Buti M."/>
            <person name="Cavallini A."/>
            <person name="Hytonen T."/>
            <person name="Andres J."/>
            <person name="Pham M."/>
            <person name="Weisz D."/>
            <person name="Mascagni F."/>
            <person name="Usai G."/>
            <person name="Natali L."/>
            <person name="Bassil N."/>
            <person name="Fernandez G.E."/>
            <person name="Lomsadze A."/>
            <person name="Armour M."/>
            <person name="Olukolu B."/>
            <person name="Poorten T."/>
            <person name="Britton C."/>
            <person name="Davik J."/>
            <person name="Ashrafi H."/>
            <person name="Aiden E.L."/>
            <person name="Borodovsky M."/>
            <person name="Worthington M."/>
        </authorList>
    </citation>
    <scope>NUCLEOTIDE SEQUENCE [LARGE SCALE GENOMIC DNA]</scope>
    <source>
        <strain evidence="2">PI 553951</strain>
    </source>
</reference>
<feature type="region of interest" description="Disordered" evidence="1">
    <location>
        <begin position="54"/>
        <end position="99"/>
    </location>
</feature>
<dbReference type="Proteomes" id="UP001457282">
    <property type="component" value="Unassembled WGS sequence"/>
</dbReference>
<gene>
    <name evidence="2" type="ORF">M0R45_026145</name>
</gene>
<organism evidence="2 3">
    <name type="scientific">Rubus argutus</name>
    <name type="common">Southern blackberry</name>
    <dbReference type="NCBI Taxonomy" id="59490"/>
    <lineage>
        <taxon>Eukaryota</taxon>
        <taxon>Viridiplantae</taxon>
        <taxon>Streptophyta</taxon>
        <taxon>Embryophyta</taxon>
        <taxon>Tracheophyta</taxon>
        <taxon>Spermatophyta</taxon>
        <taxon>Magnoliopsida</taxon>
        <taxon>eudicotyledons</taxon>
        <taxon>Gunneridae</taxon>
        <taxon>Pentapetalae</taxon>
        <taxon>rosids</taxon>
        <taxon>fabids</taxon>
        <taxon>Rosales</taxon>
        <taxon>Rosaceae</taxon>
        <taxon>Rosoideae</taxon>
        <taxon>Rosoideae incertae sedis</taxon>
        <taxon>Rubus</taxon>
    </lineage>
</organism>
<dbReference type="AlphaFoldDB" id="A0AAW1WYA8"/>
<evidence type="ECO:0000313" key="3">
    <source>
        <dbReference type="Proteomes" id="UP001457282"/>
    </source>
</evidence>